<organism evidence="1 2">
    <name type="scientific">Lottia gigantea</name>
    <name type="common">Giant owl limpet</name>
    <dbReference type="NCBI Taxonomy" id="225164"/>
    <lineage>
        <taxon>Eukaryota</taxon>
        <taxon>Metazoa</taxon>
        <taxon>Spiralia</taxon>
        <taxon>Lophotrochozoa</taxon>
        <taxon>Mollusca</taxon>
        <taxon>Gastropoda</taxon>
        <taxon>Patellogastropoda</taxon>
        <taxon>Lottioidea</taxon>
        <taxon>Lottiidae</taxon>
        <taxon>Lottia</taxon>
    </lineage>
</organism>
<dbReference type="GeneID" id="20243437"/>
<reference evidence="1 2" key="1">
    <citation type="journal article" date="2013" name="Nature">
        <title>Insights into bilaterian evolution from three spiralian genomes.</title>
        <authorList>
            <person name="Simakov O."/>
            <person name="Marletaz F."/>
            <person name="Cho S.J."/>
            <person name="Edsinger-Gonzales E."/>
            <person name="Havlak P."/>
            <person name="Hellsten U."/>
            <person name="Kuo D.H."/>
            <person name="Larsson T."/>
            <person name="Lv J."/>
            <person name="Arendt D."/>
            <person name="Savage R."/>
            <person name="Osoegawa K."/>
            <person name="de Jong P."/>
            <person name="Grimwood J."/>
            <person name="Chapman J.A."/>
            <person name="Shapiro H."/>
            <person name="Aerts A."/>
            <person name="Otillar R.P."/>
            <person name="Terry A.Y."/>
            <person name="Boore J.L."/>
            <person name="Grigoriev I.V."/>
            <person name="Lindberg D.R."/>
            <person name="Seaver E.C."/>
            <person name="Weisblat D.A."/>
            <person name="Putnam N.H."/>
            <person name="Rokhsar D.S."/>
        </authorList>
    </citation>
    <scope>NUCLEOTIDE SEQUENCE [LARGE SCALE GENOMIC DNA]</scope>
</reference>
<dbReference type="KEGG" id="lgi:LOTGIDRAFT_175869"/>
<sequence length="470" mass="54468">MEQLYSLTIGKRSRSKLFRTENVYVTVDFHQGWSRISPQDVPRRLFFTFEKLIREIAEQVECSPTDYLRFSLHHPGLKTPAFIPFQQYANVSALQLLNKVATILQSNDQFRLDERMSLEVCHVNPPDGVGSGGDQVCKRNVGDFGEYLKRKKCLVTIKNQDGLCFQRAIVVAKHYAIKVHTKEWEATREKLRKTGPNSFQTRRAHRLIEKVGGSIDSCRGQADWELYGKVLGKEGYQLNVYSRQLFGKAAYRSNKYVEGTPKHLNLYHHDKHYDVIAKMAAFVERSYFCETCQVGYNHPSDHKCHVMCQKCRQPGPECTGDLKRKTNRKSNALAASTTKLTYWLRYIEQYYTEDKIQPIQHVVAYDADGYGVNYSDETVVCQAAGKPYTLMVPNKKYSVYLKPVFTDTAYDTANAGQWINYGQRRNRWMEMTKQADSLISHSQNCWQLWFWGDDTSKDFSYQLSFAFLRP</sequence>
<dbReference type="HOGENOM" id="CLU_581784_0_0_1"/>
<proteinExistence type="predicted"/>
<keyword evidence="2" id="KW-1185">Reference proteome</keyword>
<dbReference type="EMBL" id="KB202667">
    <property type="protein sequence ID" value="ESO88530.1"/>
    <property type="molecule type" value="Genomic_DNA"/>
</dbReference>
<dbReference type="RefSeq" id="XP_009060781.1">
    <property type="nucleotide sequence ID" value="XM_009062533.1"/>
</dbReference>
<protein>
    <submittedName>
        <fullName evidence="1">Uncharacterized protein</fullName>
    </submittedName>
</protein>
<evidence type="ECO:0000313" key="2">
    <source>
        <dbReference type="Proteomes" id="UP000030746"/>
    </source>
</evidence>
<dbReference type="AlphaFoldDB" id="V4A0S6"/>
<dbReference type="OMA" id="RHENANQ"/>
<dbReference type="CTD" id="20243437"/>
<dbReference type="OrthoDB" id="6750869at2759"/>
<name>V4A0S6_LOTGI</name>
<evidence type="ECO:0000313" key="1">
    <source>
        <dbReference type="EMBL" id="ESO88530.1"/>
    </source>
</evidence>
<accession>V4A0S6</accession>
<gene>
    <name evidence="1" type="ORF">LOTGIDRAFT_175869</name>
</gene>
<dbReference type="Proteomes" id="UP000030746">
    <property type="component" value="Unassembled WGS sequence"/>
</dbReference>